<protein>
    <submittedName>
        <fullName evidence="1">Uncharacterized protein</fullName>
    </submittedName>
</protein>
<reference evidence="1" key="1">
    <citation type="submission" date="2020-07" db="EMBL/GenBank/DDBJ databases">
        <title>Dissolved microcystin release linked to lysis of a Microcystis spp. bloom in Lake Erie (USA) attributed to a novel cyanophage.</title>
        <authorList>
            <person name="McKindles K.M."/>
            <person name="Manes M.A."/>
            <person name="DeMarco J.R."/>
            <person name="McClure A."/>
            <person name="McKay R.M."/>
            <person name="Davis T.W."/>
            <person name="Bullerjahn G.S."/>
        </authorList>
    </citation>
    <scope>NUCLEOTIDE SEQUENCE</scope>
</reference>
<dbReference type="EMBL" id="MT840185">
    <property type="protein sequence ID" value="QNL31441.1"/>
    <property type="molecule type" value="Genomic_DNA"/>
</dbReference>
<evidence type="ECO:0000313" key="1">
    <source>
        <dbReference type="EMBL" id="QNL31441.1"/>
    </source>
</evidence>
<sequence>MKSIKDDILGLIVAAALVLGVNGLILGAFYRVVCYDYPALSMCKTDK</sequence>
<accession>A0A7G9A3W8</accession>
<proteinExistence type="predicted"/>
<organism evidence="1">
    <name type="scientific">Bacteriophage sp</name>
    <dbReference type="NCBI Taxonomy" id="38018"/>
    <lineage>
        <taxon>Viruses</taxon>
    </lineage>
</organism>
<name>A0A7G9A3W8_9VIRU</name>